<protein>
    <submittedName>
        <fullName evidence="2">Uncharacterized protein</fullName>
    </submittedName>
</protein>
<keyword evidence="1" id="KW-1133">Transmembrane helix</keyword>
<dbReference type="RefSeq" id="WP_118367558.1">
    <property type="nucleotide sequence ID" value="NZ_CABJDZ010000001.1"/>
</dbReference>
<evidence type="ECO:0000313" key="3">
    <source>
        <dbReference type="Proteomes" id="UP000284267"/>
    </source>
</evidence>
<evidence type="ECO:0000256" key="1">
    <source>
        <dbReference type="SAM" id="Phobius"/>
    </source>
</evidence>
<reference evidence="2 3" key="1">
    <citation type="submission" date="2018-08" db="EMBL/GenBank/DDBJ databases">
        <title>A genome reference for cultivated species of the human gut microbiota.</title>
        <authorList>
            <person name="Zou Y."/>
            <person name="Xue W."/>
            <person name="Luo G."/>
        </authorList>
    </citation>
    <scope>NUCLEOTIDE SEQUENCE [LARGE SCALE GENOMIC DNA]</scope>
    <source>
        <strain evidence="2 3">AF39-4</strain>
    </source>
</reference>
<comment type="caution">
    <text evidence="2">The sequence shown here is derived from an EMBL/GenBank/DDBJ whole genome shotgun (WGS) entry which is preliminary data.</text>
</comment>
<dbReference type="AlphaFoldDB" id="A0A415HVN3"/>
<accession>A0A415HVN3</accession>
<dbReference type="EMBL" id="QROE01000001">
    <property type="protein sequence ID" value="RHK98329.1"/>
    <property type="molecule type" value="Genomic_DNA"/>
</dbReference>
<feature type="transmembrane region" description="Helical" evidence="1">
    <location>
        <begin position="221"/>
        <end position="241"/>
    </location>
</feature>
<gene>
    <name evidence="2" type="ORF">DW040_03195</name>
</gene>
<keyword evidence="1" id="KW-0812">Transmembrane</keyword>
<feature type="transmembrane region" description="Helical" evidence="1">
    <location>
        <begin position="17"/>
        <end position="36"/>
    </location>
</feature>
<sequence length="247" mass="29068">MKRGWDFGDFEITKREILVSVSIIAIMLLIGTLLSAKISNWQMDRNEKYNKAVKIENNTDLFQYGMDTNVGNAFVYGELKAIDTVTYPEIGGKYIYVEKVKEKYTKHTRRVAHRSGNRTYYTTETYWTWDYAGSDDKECKEISFCGVDFPIKKIDYPSPDYIQTIKESYYIRYKYYGTATKYKGTIFTVLKNKTIVDGSSFYEDSKIPEVIDRLESGIWNVVFWIFWILLTGFAVFGFYYLDNEWLE</sequence>
<proteinExistence type="predicted"/>
<dbReference type="Proteomes" id="UP000284267">
    <property type="component" value="Unassembled WGS sequence"/>
</dbReference>
<evidence type="ECO:0000313" key="2">
    <source>
        <dbReference type="EMBL" id="RHK98329.1"/>
    </source>
</evidence>
<organism evidence="2 3">
    <name type="scientific">Blautia obeum</name>
    <dbReference type="NCBI Taxonomy" id="40520"/>
    <lineage>
        <taxon>Bacteria</taxon>
        <taxon>Bacillati</taxon>
        <taxon>Bacillota</taxon>
        <taxon>Clostridia</taxon>
        <taxon>Lachnospirales</taxon>
        <taxon>Lachnospiraceae</taxon>
        <taxon>Blautia</taxon>
    </lineage>
</organism>
<name>A0A415HVN3_9FIRM</name>
<keyword evidence="1" id="KW-0472">Membrane</keyword>